<name>A0AAQ4CY28_AMBAM</name>
<reference evidence="1 2" key="1">
    <citation type="journal article" date="2023" name="Arcadia Sci">
        <title>De novo assembly of a long-read Amblyomma americanum tick genome.</title>
        <authorList>
            <person name="Chou S."/>
            <person name="Poskanzer K.E."/>
            <person name="Rollins M."/>
            <person name="Thuy-Boun P.S."/>
        </authorList>
    </citation>
    <scope>NUCLEOTIDE SEQUENCE [LARGE SCALE GENOMIC DNA]</scope>
    <source>
        <strain evidence="1">F_SG_1</strain>
        <tissue evidence="1">Salivary glands</tissue>
    </source>
</reference>
<proteinExistence type="predicted"/>
<evidence type="ECO:0000313" key="2">
    <source>
        <dbReference type="Proteomes" id="UP001321473"/>
    </source>
</evidence>
<sequence length="90" mass="10278">MGRAFHLLCGQTDHLHLHQRRERGSFVGLCTRARCYRRTQSRLVLHCNALSRCALHGVAFIKFHLCASHERKGKALLIAPSDNLWDGVEE</sequence>
<gene>
    <name evidence="1" type="ORF">V5799_002181</name>
</gene>
<comment type="caution">
    <text evidence="1">The sequence shown here is derived from an EMBL/GenBank/DDBJ whole genome shotgun (WGS) entry which is preliminary data.</text>
</comment>
<accession>A0AAQ4CY28</accession>
<evidence type="ECO:0000313" key="1">
    <source>
        <dbReference type="EMBL" id="KAK8755118.1"/>
    </source>
</evidence>
<dbReference type="Proteomes" id="UP001321473">
    <property type="component" value="Unassembled WGS sequence"/>
</dbReference>
<dbReference type="EMBL" id="JARKHS020036702">
    <property type="protein sequence ID" value="KAK8755118.1"/>
    <property type="molecule type" value="Genomic_DNA"/>
</dbReference>
<protein>
    <submittedName>
        <fullName evidence="1">Uncharacterized protein</fullName>
    </submittedName>
</protein>
<dbReference type="AlphaFoldDB" id="A0AAQ4CY28"/>
<keyword evidence="2" id="KW-1185">Reference proteome</keyword>
<organism evidence="1 2">
    <name type="scientific">Amblyomma americanum</name>
    <name type="common">Lone star tick</name>
    <dbReference type="NCBI Taxonomy" id="6943"/>
    <lineage>
        <taxon>Eukaryota</taxon>
        <taxon>Metazoa</taxon>
        <taxon>Ecdysozoa</taxon>
        <taxon>Arthropoda</taxon>
        <taxon>Chelicerata</taxon>
        <taxon>Arachnida</taxon>
        <taxon>Acari</taxon>
        <taxon>Parasitiformes</taxon>
        <taxon>Ixodida</taxon>
        <taxon>Ixodoidea</taxon>
        <taxon>Ixodidae</taxon>
        <taxon>Amblyomminae</taxon>
        <taxon>Amblyomma</taxon>
    </lineage>
</organism>